<dbReference type="PANTHER" id="PTHR24023">
    <property type="entry name" value="COLLAGEN ALPHA"/>
    <property type="match status" value="1"/>
</dbReference>
<reference evidence="7 8" key="1">
    <citation type="submission" date="2024-06" db="EMBL/GenBank/DDBJ databases">
        <authorList>
            <person name="Pan Q."/>
            <person name="Wen M."/>
            <person name="Jouanno E."/>
            <person name="Zahm M."/>
            <person name="Klopp C."/>
            <person name="Cabau C."/>
            <person name="Louis A."/>
            <person name="Berthelot C."/>
            <person name="Parey E."/>
            <person name="Roest Crollius H."/>
            <person name="Montfort J."/>
            <person name="Robinson-Rechavi M."/>
            <person name="Bouchez O."/>
            <person name="Lampietro C."/>
            <person name="Lopez Roques C."/>
            <person name="Donnadieu C."/>
            <person name="Postlethwait J."/>
            <person name="Bobe J."/>
            <person name="Verreycken H."/>
            <person name="Guiguen Y."/>
        </authorList>
    </citation>
    <scope>NUCLEOTIDE SEQUENCE [LARGE SCALE GENOMIC DNA]</scope>
    <source>
        <strain evidence="7">Up_M1</strain>
        <tissue evidence="7">Testis</tissue>
    </source>
</reference>
<dbReference type="PROSITE" id="PS51461">
    <property type="entry name" value="NC1_FIB"/>
    <property type="match status" value="1"/>
</dbReference>
<sequence>MTRGDVGYKGAPGRAGLQGKMGLRGQPGFRGGHGAPGSKGYLGPKGKQGPTGPVGPRGIPGLQGQKGMFGQQGSKGQAGARGQQGAVGPQGFKGNPGPAGRKGQLGPKGLQGDFGLRGPSGKRGYPGLPGHFGKRGLKGVQGMPGAKGLKGQRGVPGKPGAPGHPRKRQPEARGKWKGSKKFPRQNRIITRRTLASLLEQDSSSHFSWPHGTKDSPATTCYELGLVNPHLQDGYFYMDPNQGCPFDAIQVFCNFTAGGSTCIHPVRSEIKANWEAEKKKSNKSIKWFSQLDGGYKFEYAGLDVVQLRFLRLHSNSVSQRLTIACPVNHTSTPNWKRATKSVLQFLGNSGGEIGSRYVIVSRNGCEVEVKVRAGGSIEIHRGEMELLPFKDMSVEERGGYWDTELRANLGPVCFL</sequence>
<evidence type="ECO:0000256" key="1">
    <source>
        <dbReference type="ARBA" id="ARBA00004498"/>
    </source>
</evidence>
<dbReference type="PANTHER" id="PTHR24023:SF1082">
    <property type="entry name" value="COLLAGEN TRIPLE HELIX REPEAT"/>
    <property type="match status" value="1"/>
</dbReference>
<dbReference type="GO" id="GO:0005581">
    <property type="term" value="C:collagen trimer"/>
    <property type="evidence" value="ECO:0007669"/>
    <property type="project" value="UniProtKB-KW"/>
</dbReference>
<dbReference type="Gene3D" id="2.60.120.1000">
    <property type="match status" value="1"/>
</dbReference>
<dbReference type="InterPro" id="IPR050149">
    <property type="entry name" value="Collagen_superfamily"/>
</dbReference>
<keyword evidence="3" id="KW-0272">Extracellular matrix</keyword>
<name>A0ABD0XM39_UMBPY</name>
<comment type="caution">
    <text evidence="7">The sequence shown here is derived from an EMBL/GenBank/DDBJ whole genome shotgun (WGS) entry which is preliminary data.</text>
</comment>
<feature type="compositionally biased region" description="Low complexity" evidence="5">
    <location>
        <begin position="71"/>
        <end position="90"/>
    </location>
</feature>
<evidence type="ECO:0000256" key="5">
    <source>
        <dbReference type="SAM" id="MobiDB-lite"/>
    </source>
</evidence>
<keyword evidence="4" id="KW-0176">Collagen</keyword>
<dbReference type="Pfam" id="PF01410">
    <property type="entry name" value="COLFI"/>
    <property type="match status" value="1"/>
</dbReference>
<protein>
    <recommendedName>
        <fullName evidence="6">Fibrillar collagen NC1 domain-containing protein</fullName>
    </recommendedName>
</protein>
<feature type="domain" description="Fibrillar collagen NC1" evidence="6">
    <location>
        <begin position="191"/>
        <end position="414"/>
    </location>
</feature>
<evidence type="ECO:0000313" key="8">
    <source>
        <dbReference type="Proteomes" id="UP001557470"/>
    </source>
</evidence>
<organism evidence="7 8">
    <name type="scientific">Umbra pygmaea</name>
    <name type="common">Eastern mudminnow</name>
    <dbReference type="NCBI Taxonomy" id="75934"/>
    <lineage>
        <taxon>Eukaryota</taxon>
        <taxon>Metazoa</taxon>
        <taxon>Chordata</taxon>
        <taxon>Craniata</taxon>
        <taxon>Vertebrata</taxon>
        <taxon>Euteleostomi</taxon>
        <taxon>Actinopterygii</taxon>
        <taxon>Neopterygii</taxon>
        <taxon>Teleostei</taxon>
        <taxon>Protacanthopterygii</taxon>
        <taxon>Esociformes</taxon>
        <taxon>Umbridae</taxon>
        <taxon>Umbra</taxon>
    </lineage>
</organism>
<proteinExistence type="predicted"/>
<evidence type="ECO:0000313" key="7">
    <source>
        <dbReference type="EMBL" id="KAL1022444.1"/>
    </source>
</evidence>
<evidence type="ECO:0000256" key="2">
    <source>
        <dbReference type="ARBA" id="ARBA00022525"/>
    </source>
</evidence>
<dbReference type="InterPro" id="IPR000885">
    <property type="entry name" value="Fib_collagen_C"/>
</dbReference>
<comment type="subcellular location">
    <subcellularLocation>
        <location evidence="1">Secreted</location>
        <location evidence="1">Extracellular space</location>
        <location evidence="1">Extracellular matrix</location>
    </subcellularLocation>
</comment>
<dbReference type="SMART" id="SM00038">
    <property type="entry name" value="COLFI"/>
    <property type="match status" value="1"/>
</dbReference>
<dbReference type="AlphaFoldDB" id="A0ABD0XM39"/>
<evidence type="ECO:0000259" key="6">
    <source>
        <dbReference type="PROSITE" id="PS51461"/>
    </source>
</evidence>
<keyword evidence="8" id="KW-1185">Reference proteome</keyword>
<accession>A0ABD0XM39</accession>
<feature type="compositionally biased region" description="Gly residues" evidence="5">
    <location>
        <begin position="28"/>
        <end position="37"/>
    </location>
</feature>
<dbReference type="Pfam" id="PF01391">
    <property type="entry name" value="Collagen"/>
    <property type="match status" value="2"/>
</dbReference>
<dbReference type="EMBL" id="JAGEUA010000001">
    <property type="protein sequence ID" value="KAL1022444.1"/>
    <property type="molecule type" value="Genomic_DNA"/>
</dbReference>
<dbReference type="InterPro" id="IPR008160">
    <property type="entry name" value="Collagen"/>
</dbReference>
<evidence type="ECO:0000256" key="4">
    <source>
        <dbReference type="ARBA" id="ARBA00023119"/>
    </source>
</evidence>
<evidence type="ECO:0000256" key="3">
    <source>
        <dbReference type="ARBA" id="ARBA00022530"/>
    </source>
</evidence>
<gene>
    <name evidence="7" type="ORF">UPYG_G00027690</name>
</gene>
<feature type="compositionally biased region" description="Basic residues" evidence="5">
    <location>
        <begin position="175"/>
        <end position="184"/>
    </location>
</feature>
<dbReference type="Proteomes" id="UP001557470">
    <property type="component" value="Unassembled WGS sequence"/>
</dbReference>
<keyword evidence="2" id="KW-0964">Secreted</keyword>
<feature type="region of interest" description="Disordered" evidence="5">
    <location>
        <begin position="1"/>
        <end position="189"/>
    </location>
</feature>